<reference evidence="3" key="3">
    <citation type="submission" date="2018-08" db="UniProtKB">
        <authorList>
            <consortium name="EnsemblPlants"/>
        </authorList>
    </citation>
    <scope>IDENTIFICATION</scope>
    <source>
        <strain evidence="3">cv. Bd21</strain>
    </source>
</reference>
<dbReference type="Proteomes" id="UP000008810">
    <property type="component" value="Chromosome 1"/>
</dbReference>
<evidence type="ECO:0000256" key="1">
    <source>
        <dbReference type="SAM" id="MobiDB-lite"/>
    </source>
</evidence>
<proteinExistence type="predicted"/>
<protein>
    <submittedName>
        <fullName evidence="2 3">Uncharacterized protein</fullName>
    </submittedName>
</protein>
<evidence type="ECO:0000313" key="3">
    <source>
        <dbReference type="EnsemblPlants" id="PNT74602"/>
    </source>
</evidence>
<dbReference type="EMBL" id="CM000880">
    <property type="protein sequence ID" value="PNT74602.1"/>
    <property type="molecule type" value="Genomic_DNA"/>
</dbReference>
<evidence type="ECO:0000313" key="4">
    <source>
        <dbReference type="Proteomes" id="UP000008810"/>
    </source>
</evidence>
<accession>A0A2K2DJZ7</accession>
<feature type="region of interest" description="Disordered" evidence="1">
    <location>
        <begin position="1"/>
        <end position="29"/>
    </location>
</feature>
<dbReference type="EnsemblPlants" id="PNT74602">
    <property type="protein sequence ID" value="PNT74602"/>
    <property type="gene ID" value="BRADI_1g18632v3"/>
</dbReference>
<evidence type="ECO:0000313" key="2">
    <source>
        <dbReference type="EMBL" id="PNT74602.1"/>
    </source>
</evidence>
<keyword evidence="4" id="KW-1185">Reference proteome</keyword>
<reference evidence="2 3" key="1">
    <citation type="journal article" date="2010" name="Nature">
        <title>Genome sequencing and analysis of the model grass Brachypodium distachyon.</title>
        <authorList>
            <consortium name="International Brachypodium Initiative"/>
        </authorList>
    </citation>
    <scope>NUCLEOTIDE SEQUENCE [LARGE SCALE GENOMIC DNA]</scope>
    <source>
        <strain evidence="2 3">Bd21</strain>
    </source>
</reference>
<dbReference type="AlphaFoldDB" id="A0A2K2DJZ7"/>
<sequence length="145" mass="16123">GRQSEGRAPSPPAAATPHGATWLPQCRPHPPPQLHQATRLLCCRWPAPRLSRRCILQPPRPPPSRGARSRLGLVVRPPPNPSATARHRRILVPVSPTRRLQAPNLQSITPFSCGQGGHKRVSHCWVSRDLVEIRSDPQETPRFLL</sequence>
<feature type="region of interest" description="Disordered" evidence="1">
    <location>
        <begin position="54"/>
        <end position="85"/>
    </location>
</feature>
<feature type="non-terminal residue" evidence="2">
    <location>
        <position position="1"/>
    </location>
</feature>
<organism evidence="2">
    <name type="scientific">Brachypodium distachyon</name>
    <name type="common">Purple false brome</name>
    <name type="synonym">Trachynia distachya</name>
    <dbReference type="NCBI Taxonomy" id="15368"/>
    <lineage>
        <taxon>Eukaryota</taxon>
        <taxon>Viridiplantae</taxon>
        <taxon>Streptophyta</taxon>
        <taxon>Embryophyta</taxon>
        <taxon>Tracheophyta</taxon>
        <taxon>Spermatophyta</taxon>
        <taxon>Magnoliopsida</taxon>
        <taxon>Liliopsida</taxon>
        <taxon>Poales</taxon>
        <taxon>Poaceae</taxon>
        <taxon>BOP clade</taxon>
        <taxon>Pooideae</taxon>
        <taxon>Stipodae</taxon>
        <taxon>Brachypodieae</taxon>
        <taxon>Brachypodium</taxon>
    </lineage>
</organism>
<reference evidence="2" key="2">
    <citation type="submission" date="2017-06" db="EMBL/GenBank/DDBJ databases">
        <title>WGS assembly of Brachypodium distachyon.</title>
        <authorList>
            <consortium name="The International Brachypodium Initiative"/>
            <person name="Lucas S."/>
            <person name="Harmon-Smith M."/>
            <person name="Lail K."/>
            <person name="Tice H."/>
            <person name="Grimwood J."/>
            <person name="Bruce D."/>
            <person name="Barry K."/>
            <person name="Shu S."/>
            <person name="Lindquist E."/>
            <person name="Wang M."/>
            <person name="Pitluck S."/>
            <person name="Vogel J.P."/>
            <person name="Garvin D.F."/>
            <person name="Mockler T.C."/>
            <person name="Schmutz J."/>
            <person name="Rokhsar D."/>
            <person name="Bevan M.W."/>
        </authorList>
    </citation>
    <scope>NUCLEOTIDE SEQUENCE</scope>
    <source>
        <strain evidence="2">Bd21</strain>
    </source>
</reference>
<gene>
    <name evidence="2" type="ORF">BRADI_1g18632v3</name>
</gene>
<name>A0A2K2DJZ7_BRADI</name>
<dbReference type="InParanoid" id="A0A2K2DJZ7"/>
<dbReference type="Gramene" id="PNT74602">
    <property type="protein sequence ID" value="PNT74602"/>
    <property type="gene ID" value="BRADI_1g18632v3"/>
</dbReference>